<dbReference type="InterPro" id="IPR017905">
    <property type="entry name" value="ERV/ALR_sulphydryl_oxidase"/>
</dbReference>
<dbReference type="Pfam" id="PF04777">
    <property type="entry name" value="Evr1_Alr"/>
    <property type="match status" value="1"/>
</dbReference>
<dbReference type="InterPro" id="IPR036774">
    <property type="entry name" value="ERV/ALR_sulphydryl_oxid_sf"/>
</dbReference>
<organism evidence="8">
    <name type="scientific">viral metagenome</name>
    <dbReference type="NCBI Taxonomy" id="1070528"/>
    <lineage>
        <taxon>unclassified sequences</taxon>
        <taxon>metagenomes</taxon>
        <taxon>organismal metagenomes</taxon>
    </lineage>
</organism>
<evidence type="ECO:0000256" key="4">
    <source>
        <dbReference type="ARBA" id="ARBA00022827"/>
    </source>
</evidence>
<keyword evidence="3" id="KW-0285">Flavoprotein</keyword>
<dbReference type="GO" id="GO:0050660">
    <property type="term" value="F:flavin adenine dinucleotide binding"/>
    <property type="evidence" value="ECO:0007669"/>
    <property type="project" value="TreeGrafter"/>
</dbReference>
<dbReference type="Gene3D" id="1.20.120.310">
    <property type="entry name" value="ERV/ALR sulfhydryl oxidase domain"/>
    <property type="match status" value="1"/>
</dbReference>
<evidence type="ECO:0000256" key="2">
    <source>
        <dbReference type="ARBA" id="ARBA00012512"/>
    </source>
</evidence>
<accession>A0A6C0J523</accession>
<dbReference type="AlphaFoldDB" id="A0A6C0J523"/>
<proteinExistence type="predicted"/>
<dbReference type="GO" id="GO:0016971">
    <property type="term" value="F:flavin-dependent sulfhydryl oxidase activity"/>
    <property type="evidence" value="ECO:0007669"/>
    <property type="project" value="InterPro"/>
</dbReference>
<dbReference type="EC" id="1.8.3.2" evidence="2"/>
<keyword evidence="6" id="KW-1015">Disulfide bond</keyword>
<dbReference type="SUPFAM" id="SSF69000">
    <property type="entry name" value="FAD-dependent thiol oxidase"/>
    <property type="match status" value="1"/>
</dbReference>
<comment type="cofactor">
    <cofactor evidence="1">
        <name>FAD</name>
        <dbReference type="ChEBI" id="CHEBI:57692"/>
    </cofactor>
</comment>
<evidence type="ECO:0000256" key="6">
    <source>
        <dbReference type="ARBA" id="ARBA00023157"/>
    </source>
</evidence>
<dbReference type="EMBL" id="MN740318">
    <property type="protein sequence ID" value="QHT99870.1"/>
    <property type="molecule type" value="Genomic_DNA"/>
</dbReference>
<reference evidence="8" key="1">
    <citation type="journal article" date="2020" name="Nature">
        <title>Giant virus diversity and host interactions through global metagenomics.</title>
        <authorList>
            <person name="Schulz F."/>
            <person name="Roux S."/>
            <person name="Paez-Espino D."/>
            <person name="Jungbluth S."/>
            <person name="Walsh D.A."/>
            <person name="Denef V.J."/>
            <person name="McMahon K.D."/>
            <person name="Konstantinidis K.T."/>
            <person name="Eloe-Fadrosh E.A."/>
            <person name="Kyrpides N.C."/>
            <person name="Woyke T."/>
        </authorList>
    </citation>
    <scope>NUCLEOTIDE SEQUENCE</scope>
    <source>
        <strain evidence="8">GVMAG-M-3300025778-1</strain>
    </source>
</reference>
<evidence type="ECO:0000313" key="8">
    <source>
        <dbReference type="EMBL" id="QHT99870.1"/>
    </source>
</evidence>
<keyword evidence="5" id="KW-0560">Oxidoreductase</keyword>
<keyword evidence="4" id="KW-0274">FAD</keyword>
<dbReference type="PANTHER" id="PTHR12645:SF0">
    <property type="entry name" value="FAD-LINKED SULFHYDRYL OXIDASE ALR"/>
    <property type="match status" value="1"/>
</dbReference>
<sequence length="216" mass="25081">MTSIWGPLGWMTLHSMASLYPDEPAEAEKELMTKWLDYFQMTITCPSCREHFEEALRNYRQKFPGMLASRRTFLLFTFRVHNTVNHRLHKPLYTSVAECFATLREIVKIRATREYRMAYLVHIKKHWKLFQDASGIAALKKINEMFKVETNYAASRTNNFEVDIPEDPVVILPTPSIVSMMPTYVQQAPAQPGAQPVRAMPNIRRFQISTGGLRLR</sequence>
<evidence type="ECO:0000259" key="7">
    <source>
        <dbReference type="PROSITE" id="PS51324"/>
    </source>
</evidence>
<evidence type="ECO:0000256" key="3">
    <source>
        <dbReference type="ARBA" id="ARBA00022630"/>
    </source>
</evidence>
<dbReference type="InterPro" id="IPR039799">
    <property type="entry name" value="ALR/ERV"/>
</dbReference>
<feature type="domain" description="ERV/ALR sulfhydryl oxidase" evidence="7">
    <location>
        <begin position="1"/>
        <end position="106"/>
    </location>
</feature>
<name>A0A6C0J523_9ZZZZ</name>
<evidence type="ECO:0000256" key="1">
    <source>
        <dbReference type="ARBA" id="ARBA00001974"/>
    </source>
</evidence>
<evidence type="ECO:0000256" key="5">
    <source>
        <dbReference type="ARBA" id="ARBA00023002"/>
    </source>
</evidence>
<dbReference type="GO" id="GO:0005739">
    <property type="term" value="C:mitochondrion"/>
    <property type="evidence" value="ECO:0007669"/>
    <property type="project" value="TreeGrafter"/>
</dbReference>
<protein>
    <recommendedName>
        <fullName evidence="2">thiol oxidase</fullName>
        <ecNumber evidence="2">1.8.3.2</ecNumber>
    </recommendedName>
</protein>
<dbReference type="PROSITE" id="PS51324">
    <property type="entry name" value="ERV_ALR"/>
    <property type="match status" value="1"/>
</dbReference>
<dbReference type="PANTHER" id="PTHR12645">
    <property type="entry name" value="ALR/ERV"/>
    <property type="match status" value="1"/>
</dbReference>